<name>A0A168NUW8_9BACL</name>
<dbReference type="RefSeq" id="WP_068527759.1">
    <property type="nucleotide sequence ID" value="NZ_LVJH01000002.1"/>
</dbReference>
<feature type="transmembrane region" description="Helical" evidence="1">
    <location>
        <begin position="6"/>
        <end position="22"/>
    </location>
</feature>
<dbReference type="AlphaFoldDB" id="A0A168NUW8"/>
<accession>A0A168NUW8</accession>
<feature type="transmembrane region" description="Helical" evidence="1">
    <location>
        <begin position="29"/>
        <end position="48"/>
    </location>
</feature>
<organism evidence="2 3">
    <name type="scientific">Paenibacillus glacialis</name>
    <dbReference type="NCBI Taxonomy" id="494026"/>
    <lineage>
        <taxon>Bacteria</taxon>
        <taxon>Bacillati</taxon>
        <taxon>Bacillota</taxon>
        <taxon>Bacilli</taxon>
        <taxon>Bacillales</taxon>
        <taxon>Paenibacillaceae</taxon>
        <taxon>Paenibacillus</taxon>
    </lineage>
</organism>
<evidence type="ECO:0000313" key="2">
    <source>
        <dbReference type="EMBL" id="OAB46129.1"/>
    </source>
</evidence>
<keyword evidence="3" id="KW-1185">Reference proteome</keyword>
<comment type="caution">
    <text evidence="2">The sequence shown here is derived from an EMBL/GenBank/DDBJ whole genome shotgun (WGS) entry which is preliminary data.</text>
</comment>
<reference evidence="2 3" key="1">
    <citation type="submission" date="2016-03" db="EMBL/GenBank/DDBJ databases">
        <title>Draft genome sequence of Paenibacillus glacialis DSM 22343.</title>
        <authorList>
            <person name="Shin S.-K."/>
            <person name="Yi H."/>
        </authorList>
    </citation>
    <scope>NUCLEOTIDE SEQUENCE [LARGE SCALE GENOMIC DNA]</scope>
    <source>
        <strain evidence="2 3">DSM 22343</strain>
    </source>
</reference>
<keyword evidence="1" id="KW-1133">Transmembrane helix</keyword>
<dbReference type="OrthoDB" id="2440830at2"/>
<dbReference type="STRING" id="494026.PGLA_01680"/>
<gene>
    <name evidence="2" type="ORF">PGLA_01680</name>
</gene>
<keyword evidence="1" id="KW-0812">Transmembrane</keyword>
<dbReference type="EMBL" id="LVJH01000002">
    <property type="protein sequence ID" value="OAB46129.1"/>
    <property type="molecule type" value="Genomic_DNA"/>
</dbReference>
<keyword evidence="1" id="KW-0472">Membrane</keyword>
<protein>
    <submittedName>
        <fullName evidence="2">Uncharacterized protein</fullName>
    </submittedName>
</protein>
<evidence type="ECO:0000256" key="1">
    <source>
        <dbReference type="SAM" id="Phobius"/>
    </source>
</evidence>
<proteinExistence type="predicted"/>
<sequence length="75" mass="8610">MLTGMLFIVAIIIAIEVPPLWRKKLKKELWAFSLLLLFGTILGLAQALEFKIPNPLDWVISVYKPVSDLMDVWLK</sequence>
<evidence type="ECO:0000313" key="3">
    <source>
        <dbReference type="Proteomes" id="UP000076967"/>
    </source>
</evidence>
<dbReference type="Proteomes" id="UP000076967">
    <property type="component" value="Unassembled WGS sequence"/>
</dbReference>